<proteinExistence type="predicted"/>
<evidence type="ECO:0000256" key="10">
    <source>
        <dbReference type="SAM" id="MobiDB-lite"/>
    </source>
</evidence>
<reference evidence="15 16" key="1">
    <citation type="submission" date="2011-07" db="EMBL/GenBank/DDBJ databases">
        <authorList>
            <person name="Coyne R."/>
            <person name="Brami D."/>
            <person name="Johnson J."/>
            <person name="Hostetler J."/>
            <person name="Hannick L."/>
            <person name="Clark T."/>
            <person name="Cassidy-Hanley D."/>
            <person name="Inman J."/>
        </authorList>
    </citation>
    <scope>NUCLEOTIDE SEQUENCE [LARGE SCALE GENOMIC DNA]</scope>
    <source>
        <strain evidence="15 16">G5</strain>
    </source>
</reference>
<dbReference type="GO" id="GO:0016887">
    <property type="term" value="F:ATP hydrolysis activity"/>
    <property type="evidence" value="ECO:0007669"/>
    <property type="project" value="InterPro"/>
</dbReference>
<dbReference type="GO" id="GO:0046872">
    <property type="term" value="F:metal ion binding"/>
    <property type="evidence" value="ECO:0007669"/>
    <property type="project" value="UniProtKB-KW"/>
</dbReference>
<feature type="transmembrane region" description="Helical" evidence="11">
    <location>
        <begin position="211"/>
        <end position="237"/>
    </location>
</feature>
<accession>G0QN43</accession>
<dbReference type="InterPro" id="IPR023299">
    <property type="entry name" value="ATPase_P-typ_cyto_dom_N"/>
</dbReference>
<evidence type="ECO:0000259" key="14">
    <source>
        <dbReference type="Pfam" id="PF00690"/>
    </source>
</evidence>
<dbReference type="SUPFAM" id="SSF81660">
    <property type="entry name" value="Metal cation-transporting ATPase, ATP-binding domain N"/>
    <property type="match status" value="1"/>
</dbReference>
<dbReference type="AlphaFoldDB" id="G0QN43"/>
<dbReference type="InterPro" id="IPR036412">
    <property type="entry name" value="HAD-like_sf"/>
</dbReference>
<dbReference type="STRING" id="857967.G0QN43"/>
<dbReference type="PROSITE" id="PS00154">
    <property type="entry name" value="ATPASE_E1_E2"/>
    <property type="match status" value="1"/>
</dbReference>
<feature type="domain" description="Cation-transporting P-type ATPase N-terminal" evidence="14">
    <location>
        <begin position="168"/>
        <end position="233"/>
    </location>
</feature>
<feature type="region of interest" description="Disordered" evidence="10">
    <location>
        <begin position="21"/>
        <end position="113"/>
    </location>
</feature>
<dbReference type="RefSeq" id="XP_004037358.1">
    <property type="nucleotide sequence ID" value="XM_004037310.1"/>
</dbReference>
<dbReference type="SFLD" id="SFLDS00003">
    <property type="entry name" value="Haloacid_Dehalogenase"/>
    <property type="match status" value="1"/>
</dbReference>
<gene>
    <name evidence="15" type="ORF">IMG5_055150</name>
</gene>
<dbReference type="InterPro" id="IPR023214">
    <property type="entry name" value="HAD_sf"/>
</dbReference>
<feature type="transmembrane region" description="Helical" evidence="11">
    <location>
        <begin position="1095"/>
        <end position="1114"/>
    </location>
</feature>
<dbReference type="Gene3D" id="3.40.1110.10">
    <property type="entry name" value="Calcium-transporting ATPase, cytoplasmic domain N"/>
    <property type="match status" value="1"/>
</dbReference>
<evidence type="ECO:0000313" key="16">
    <source>
        <dbReference type="Proteomes" id="UP000008983"/>
    </source>
</evidence>
<evidence type="ECO:0000259" key="13">
    <source>
        <dbReference type="Pfam" id="PF00689"/>
    </source>
</evidence>
<dbReference type="Gene3D" id="2.70.150.10">
    <property type="entry name" value="Calcium-transporting ATPase, cytoplasmic transduction domain A"/>
    <property type="match status" value="1"/>
</dbReference>
<keyword evidence="6" id="KW-0460">Magnesium</keyword>
<evidence type="ECO:0000259" key="12">
    <source>
        <dbReference type="Pfam" id="PF00122"/>
    </source>
</evidence>
<dbReference type="PANTHER" id="PTHR24093">
    <property type="entry name" value="CATION TRANSPORTING ATPASE"/>
    <property type="match status" value="1"/>
</dbReference>
<evidence type="ECO:0000256" key="9">
    <source>
        <dbReference type="ARBA" id="ARBA00023136"/>
    </source>
</evidence>
<evidence type="ECO:0000256" key="11">
    <source>
        <dbReference type="SAM" id="Phobius"/>
    </source>
</evidence>
<sequence>MAQKALEAQQFLQSFQIQQSILAQKAQQTQQSQQIQQNTIQSYQSPKNKNNSQIENIRTNKNNNGEENSEKKQSFKLPKINQQKFQTEYRHQDKEDNHEDYPTTAQQNPKKVKKIEHQTDANKEELDKNFEEPVPPFQISRNQLIRVASACQERRFAEDVDLLETMGGIKALEDGLCTNYKKGIRDKQEDIDDRIKAFGHNMKEVSKPKGFIALFFSALDDFTMKILIVAAFASIAIEVGTAKEEKRSTAWIEGFAILVAVCVCGSVTAINDYQKERQFQELNKVADERKNVTVLRNGKKQTLHMSKVLVGDIVELIEGMEIPADGIVLEASELTTDESAMTGETDPVKKSIFSECLKKRNHIIKIGEKNSSGSHDVPSPVILSGTKVLTGDGQLLITVVGDFSCVGKISKLLQTKDAEATPLQQKLECIARDIGNFGLISSIVIMLVLLIRLAIERIQENSWNHSEHWAQILQFILIGITVVVVAIPEGLPLAVTLSLAYSVKKMLRDKNLVRKLQACETMGGADCICSDKTGTLTQNKMTLSTWWNEELQEFEKYKDTVNINDYISANQKDMQELFFQSCAINSSADLRPDMKGSKTEIAILQLLDKFGEQYEKWRERYEILARFPFSSARKRMGVILKMNGKQRLLQKGASELVLNACDTFLSKKTGKIQPINDELLNKMKVAIKSMADNALRTIVLGYKELKGNEDIETKDRLGVFDIETKGLTLLGIFGIKDILREEVPGAVKTCQMAGIKVRMITGDNKDTARAIAKDCNILTLAKKENIQYQVIEGTEFIRLTGGVVCKECRTFECGCPRDADVAEKEKKKVRVDVIKNGEVFDKIYQDIDVMARSRPEDKYAMVVGLLERNHVVAVTGDGTNDAPALKRADVGFAMGIAGTEVAREAAAIILLDDNFKSIVAAVMWGRNIYDCIKKFLQFQLTVNIVAVGITLIGAAILKMEILVPIQMLWINLIMDTFASLALATEPPTEELLQRKPHNRDEYIISKKMFKHIIGQSIFQFAILLIFVFNGENFIPEKGDNFDQVIKQNKIKEFKLQWYLAKYSDNRRIYVRSGRERSLNGLQKEYLLVQDAYDMYSRHFTCIFNVFVWLQLFNFINARKLQDQLNVFEGLKRNLMFPVIVGFIIFAQALIIQFGGKAFRLYKYGLTVEQWFMCVGFGSLSLVSSFILKFFSEDKCFQLGKNKVNPLATNSKVLSLKGNRDQQSMNRKYSVLQGNQIRQSSSRNNYK</sequence>
<organism evidence="15 16">
    <name type="scientific">Ichthyophthirius multifiliis</name>
    <name type="common">White spot disease agent</name>
    <name type="synonym">Ich</name>
    <dbReference type="NCBI Taxonomy" id="5932"/>
    <lineage>
        <taxon>Eukaryota</taxon>
        <taxon>Sar</taxon>
        <taxon>Alveolata</taxon>
        <taxon>Ciliophora</taxon>
        <taxon>Intramacronucleata</taxon>
        <taxon>Oligohymenophorea</taxon>
        <taxon>Hymenostomatida</taxon>
        <taxon>Ophryoglenina</taxon>
        <taxon>Ichthyophthirius</taxon>
    </lineage>
</organism>
<dbReference type="GO" id="GO:0005388">
    <property type="term" value="F:P-type calcium transporter activity"/>
    <property type="evidence" value="ECO:0007669"/>
    <property type="project" value="TreeGrafter"/>
</dbReference>
<feature type="transmembrane region" description="Helical" evidence="11">
    <location>
        <begin position="249"/>
        <end position="270"/>
    </location>
</feature>
<evidence type="ECO:0000256" key="1">
    <source>
        <dbReference type="ARBA" id="ARBA00004127"/>
    </source>
</evidence>
<feature type="transmembrane region" description="Helical" evidence="11">
    <location>
        <begin position="434"/>
        <end position="455"/>
    </location>
</feature>
<feature type="transmembrane region" description="Helical" evidence="11">
    <location>
        <begin position="475"/>
        <end position="501"/>
    </location>
</feature>
<evidence type="ECO:0000256" key="2">
    <source>
        <dbReference type="ARBA" id="ARBA00022692"/>
    </source>
</evidence>
<dbReference type="InterPro" id="IPR023298">
    <property type="entry name" value="ATPase_P-typ_TM_dom_sf"/>
</dbReference>
<dbReference type="PRINTS" id="PR00119">
    <property type="entry name" value="CATATPASE"/>
</dbReference>
<evidence type="ECO:0000313" key="15">
    <source>
        <dbReference type="EMBL" id="EGR33372.1"/>
    </source>
</evidence>
<dbReference type="SUPFAM" id="SSF56784">
    <property type="entry name" value="HAD-like"/>
    <property type="match status" value="1"/>
</dbReference>
<dbReference type="SUPFAM" id="SSF81665">
    <property type="entry name" value="Calcium ATPase, transmembrane domain M"/>
    <property type="match status" value="1"/>
</dbReference>
<dbReference type="OrthoDB" id="3352408at2759"/>
<keyword evidence="2 11" id="KW-0812">Transmembrane</keyword>
<dbReference type="GO" id="GO:0005524">
    <property type="term" value="F:ATP binding"/>
    <property type="evidence" value="ECO:0007669"/>
    <property type="project" value="UniProtKB-KW"/>
</dbReference>
<dbReference type="GO" id="GO:0012505">
    <property type="term" value="C:endomembrane system"/>
    <property type="evidence" value="ECO:0007669"/>
    <property type="project" value="UniProtKB-SubCell"/>
</dbReference>
<keyword evidence="5" id="KW-0067">ATP-binding</keyword>
<keyword evidence="3" id="KW-0479">Metal-binding</keyword>
<evidence type="ECO:0000256" key="7">
    <source>
        <dbReference type="ARBA" id="ARBA00022967"/>
    </source>
</evidence>
<dbReference type="SFLD" id="SFLDG00002">
    <property type="entry name" value="C1.7:_P-type_atpase_like"/>
    <property type="match status" value="1"/>
</dbReference>
<feature type="compositionally biased region" description="Polar residues" evidence="10">
    <location>
        <begin position="46"/>
        <end position="59"/>
    </location>
</feature>
<keyword evidence="4" id="KW-0547">Nucleotide-binding</keyword>
<evidence type="ECO:0000256" key="4">
    <source>
        <dbReference type="ARBA" id="ARBA00022741"/>
    </source>
</evidence>
<feature type="transmembrane region" description="Helical" evidence="11">
    <location>
        <begin position="968"/>
        <end position="987"/>
    </location>
</feature>
<dbReference type="InterPro" id="IPR006068">
    <property type="entry name" value="ATPase_P-typ_cation-transptr_C"/>
</dbReference>
<dbReference type="Proteomes" id="UP000008983">
    <property type="component" value="Unassembled WGS sequence"/>
</dbReference>
<evidence type="ECO:0000256" key="6">
    <source>
        <dbReference type="ARBA" id="ARBA00022842"/>
    </source>
</evidence>
<keyword evidence="16" id="KW-1185">Reference proteome</keyword>
<dbReference type="CDD" id="cd02081">
    <property type="entry name" value="P-type_ATPase_Ca_PMCA-like"/>
    <property type="match status" value="1"/>
</dbReference>
<dbReference type="Pfam" id="PF00122">
    <property type="entry name" value="E1-E2_ATPase"/>
    <property type="match status" value="1"/>
</dbReference>
<feature type="transmembrane region" description="Helical" evidence="11">
    <location>
        <begin position="935"/>
        <end position="956"/>
    </location>
</feature>
<evidence type="ECO:0000256" key="8">
    <source>
        <dbReference type="ARBA" id="ARBA00022989"/>
    </source>
</evidence>
<keyword evidence="7" id="KW-1278">Translocase</keyword>
<comment type="subcellular location">
    <subcellularLocation>
        <location evidence="1">Endomembrane system</location>
        <topology evidence="1">Multi-pass membrane protein</topology>
    </subcellularLocation>
</comment>
<protein>
    <recommendedName>
        <fullName evidence="17">P-type Ca(2+) transporter</fullName>
    </recommendedName>
</protein>
<dbReference type="InterPro" id="IPR001757">
    <property type="entry name" value="P_typ_ATPase"/>
</dbReference>
<evidence type="ECO:0000256" key="3">
    <source>
        <dbReference type="ARBA" id="ARBA00022723"/>
    </source>
</evidence>
<evidence type="ECO:0008006" key="17">
    <source>
        <dbReference type="Google" id="ProtNLM"/>
    </source>
</evidence>
<dbReference type="InParanoid" id="G0QN43"/>
<dbReference type="NCBIfam" id="TIGR01494">
    <property type="entry name" value="ATPase_P-type"/>
    <property type="match status" value="2"/>
</dbReference>
<dbReference type="OMA" id="YRMYVKG"/>
<feature type="transmembrane region" description="Helical" evidence="11">
    <location>
        <begin position="1134"/>
        <end position="1154"/>
    </location>
</feature>
<dbReference type="InterPro" id="IPR004014">
    <property type="entry name" value="ATPase_P-typ_cation-transptr_N"/>
</dbReference>
<evidence type="ECO:0000256" key="5">
    <source>
        <dbReference type="ARBA" id="ARBA00022840"/>
    </source>
</evidence>
<feature type="domain" description="Cation-transporting P-type ATPase C-terminal" evidence="13">
    <location>
        <begin position="961"/>
        <end position="1190"/>
    </location>
</feature>
<keyword evidence="9 11" id="KW-0472">Membrane</keyword>
<dbReference type="PANTHER" id="PTHR24093:SF369">
    <property type="entry name" value="CALCIUM-TRANSPORTING ATPASE"/>
    <property type="match status" value="1"/>
</dbReference>
<dbReference type="Gene3D" id="3.40.50.1000">
    <property type="entry name" value="HAD superfamily/HAD-like"/>
    <property type="match status" value="1"/>
</dbReference>
<dbReference type="InterPro" id="IPR059000">
    <property type="entry name" value="ATPase_P-type_domA"/>
</dbReference>
<dbReference type="InterPro" id="IPR008250">
    <property type="entry name" value="ATPase_P-typ_transduc_dom_A_sf"/>
</dbReference>
<feature type="transmembrane region" description="Helical" evidence="11">
    <location>
        <begin position="1169"/>
        <end position="1190"/>
    </location>
</feature>
<dbReference type="FunFam" id="3.40.50.1000:FF:000191">
    <property type="entry name" value="Calcium-transporting ATPase"/>
    <property type="match status" value="1"/>
</dbReference>
<dbReference type="eggNOG" id="KOG0204">
    <property type="taxonomic scope" value="Eukaryota"/>
</dbReference>
<dbReference type="Pfam" id="PF00689">
    <property type="entry name" value="Cation_ATPase_C"/>
    <property type="match status" value="1"/>
</dbReference>
<feature type="transmembrane region" description="Helical" evidence="11">
    <location>
        <begin position="1008"/>
        <end position="1028"/>
    </location>
</feature>
<dbReference type="SUPFAM" id="SSF81653">
    <property type="entry name" value="Calcium ATPase, transduction domain A"/>
    <property type="match status" value="1"/>
</dbReference>
<dbReference type="Gene3D" id="1.20.1110.10">
    <property type="entry name" value="Calcium-transporting ATPase, transmembrane domain"/>
    <property type="match status" value="1"/>
</dbReference>
<feature type="compositionally biased region" description="Low complexity" evidence="10">
    <location>
        <begin position="21"/>
        <end position="45"/>
    </location>
</feature>
<dbReference type="Pfam" id="PF13246">
    <property type="entry name" value="Cation_ATPase"/>
    <property type="match status" value="1"/>
</dbReference>
<dbReference type="EMBL" id="GL983462">
    <property type="protein sequence ID" value="EGR33372.1"/>
    <property type="molecule type" value="Genomic_DNA"/>
</dbReference>
<feature type="compositionally biased region" description="Basic and acidic residues" evidence="10">
    <location>
        <begin position="87"/>
        <end position="101"/>
    </location>
</feature>
<name>G0QN43_ICHMU</name>
<dbReference type="InterPro" id="IPR018303">
    <property type="entry name" value="ATPase_P-typ_P_site"/>
</dbReference>
<dbReference type="SFLD" id="SFLDF00027">
    <property type="entry name" value="p-type_atpase"/>
    <property type="match status" value="1"/>
</dbReference>
<feature type="domain" description="P-type ATPase A" evidence="12">
    <location>
        <begin position="290"/>
        <end position="414"/>
    </location>
</feature>
<dbReference type="GO" id="GO:0005886">
    <property type="term" value="C:plasma membrane"/>
    <property type="evidence" value="ECO:0007669"/>
    <property type="project" value="TreeGrafter"/>
</dbReference>
<dbReference type="GeneID" id="14909537"/>
<dbReference type="Pfam" id="PF00690">
    <property type="entry name" value="Cation_ATPase_N"/>
    <property type="match status" value="1"/>
</dbReference>
<keyword evidence="8 11" id="KW-1133">Transmembrane helix</keyword>
<dbReference type="InterPro" id="IPR044492">
    <property type="entry name" value="P_typ_ATPase_HD_dom"/>
</dbReference>